<dbReference type="GO" id="GO:0000166">
    <property type="term" value="F:nucleotide binding"/>
    <property type="evidence" value="ECO:0007669"/>
    <property type="project" value="UniProtKB-KW"/>
</dbReference>
<keyword evidence="2" id="KW-0732">Signal</keyword>
<dbReference type="Gene3D" id="3.60.21.10">
    <property type="match status" value="1"/>
</dbReference>
<dbReference type="InParanoid" id="A0A2U3MY16"/>
<evidence type="ECO:0000259" key="5">
    <source>
        <dbReference type="Pfam" id="PF02872"/>
    </source>
</evidence>
<keyword evidence="3 6" id="KW-0378">Hydrolase</keyword>
<dbReference type="Proteomes" id="UP000245974">
    <property type="component" value="Unassembled WGS sequence"/>
</dbReference>
<feature type="domain" description="5'-Nucleotidase C-terminal" evidence="5">
    <location>
        <begin position="433"/>
        <end position="583"/>
    </location>
</feature>
<dbReference type="PROSITE" id="PS00786">
    <property type="entry name" value="5_NUCLEOTIDASE_2"/>
    <property type="match status" value="1"/>
</dbReference>
<dbReference type="EC" id="3.1.3.6" evidence="6"/>
<evidence type="ECO:0000256" key="3">
    <source>
        <dbReference type="RuleBase" id="RU362119"/>
    </source>
</evidence>
<keyword evidence="7" id="KW-1185">Reference proteome</keyword>
<reference evidence="7" key="1">
    <citation type="submission" date="2018-03" db="EMBL/GenBank/DDBJ databases">
        <authorList>
            <person name="Blom J."/>
        </authorList>
    </citation>
    <scope>NUCLEOTIDE SEQUENCE [LARGE SCALE GENOMIC DNA]</scope>
    <source>
        <strain evidence="7">KPC-SM-21</strain>
    </source>
</reference>
<evidence type="ECO:0000256" key="1">
    <source>
        <dbReference type="ARBA" id="ARBA00006654"/>
    </source>
</evidence>
<dbReference type="PANTHER" id="PTHR11575">
    <property type="entry name" value="5'-NUCLEOTIDASE-RELATED"/>
    <property type="match status" value="1"/>
</dbReference>
<keyword evidence="3" id="KW-0547">Nucleotide-binding</keyword>
<evidence type="ECO:0000313" key="6">
    <source>
        <dbReference type="EMBL" id="SPL70330.1"/>
    </source>
</evidence>
<dbReference type="GO" id="GO:0030288">
    <property type="term" value="C:outer membrane-bounded periplasmic space"/>
    <property type="evidence" value="ECO:0007669"/>
    <property type="project" value="TreeGrafter"/>
</dbReference>
<dbReference type="GO" id="GO:0009166">
    <property type="term" value="P:nucleotide catabolic process"/>
    <property type="evidence" value="ECO:0007669"/>
    <property type="project" value="InterPro"/>
</dbReference>
<dbReference type="SUPFAM" id="SSF56300">
    <property type="entry name" value="Metallo-dependent phosphatases"/>
    <property type="match status" value="1"/>
</dbReference>
<dbReference type="RefSeq" id="WP_121973809.1">
    <property type="nucleotide sequence ID" value="NZ_OOGT01000053.1"/>
</dbReference>
<organism evidence="6 7">
    <name type="scientific">Acinetobacter stercoris</name>
    <dbReference type="NCBI Taxonomy" id="2126983"/>
    <lineage>
        <taxon>Bacteria</taxon>
        <taxon>Pseudomonadati</taxon>
        <taxon>Pseudomonadota</taxon>
        <taxon>Gammaproteobacteria</taxon>
        <taxon>Moraxellales</taxon>
        <taxon>Moraxellaceae</taxon>
        <taxon>Acinetobacter</taxon>
    </lineage>
</organism>
<gene>
    <name evidence="6" type="primary">cpdB</name>
    <name evidence="6" type="ORF">KPC_1508</name>
</gene>
<dbReference type="InterPro" id="IPR036907">
    <property type="entry name" value="5'-Nucleotdase_C_sf"/>
</dbReference>
<accession>A0A2U3MY16</accession>
<feature type="domain" description="Calcineurin-like phosphoesterase" evidence="4">
    <location>
        <begin position="48"/>
        <end position="305"/>
    </location>
</feature>
<comment type="similarity">
    <text evidence="1 3">Belongs to the 5'-nucleotidase family.</text>
</comment>
<name>A0A2U3MY16_9GAMM</name>
<dbReference type="InterPro" id="IPR004843">
    <property type="entry name" value="Calcineurin-like_PHP"/>
</dbReference>
<dbReference type="SUPFAM" id="SSF55816">
    <property type="entry name" value="5'-nucleotidase (syn. UDP-sugar hydrolase), C-terminal domain"/>
    <property type="match status" value="1"/>
</dbReference>
<dbReference type="FunCoup" id="A0A2U3MY16">
    <property type="interactions" value="114"/>
</dbReference>
<dbReference type="PROSITE" id="PS51257">
    <property type="entry name" value="PROKAR_LIPOPROTEIN"/>
    <property type="match status" value="1"/>
</dbReference>
<sequence length="681" mass="74389">MHTTKIILSSTLFIMATLLQGCNDDKDITITPQVPDTTTQGSKATVAVLETTDLHSNILSYDYFRLTEDKSIGFERTATLITQARKEFPNTLLFDNGDTIQGTALADYQAVVKPISCNQTLAIYKVMNQFKFDGGGIGNHEFNYGLPFLNQVTNSKFDVDGVTSPSAQPDCGGPEFPLVLSNIYSHKTKQPLFRPYKIIDKKITATTPDGKTITSNIKVGIIGFTPPPIMSWDKRWLEGKVYSIGVKEAAENYIPKMKAEGAEIIVALAHGGLDGSPYSESMENGNYYLSKVKDIDVMLLGHSHETFPGNATQFDLAGVDKVKGTINGVPATMSSFWGKALGVIQLKLTYDGKKWVIDKSKTRVEARSIQNADKSYVQADPDIVKLVAAEHQATIEYVKTPIGTTDFNMTSYFADLGDPSAIEIVNQAQAAYIGNYIKDNLPQYANLPVLSVSAPFKSGFAGSGDYTDVASGKIAINNAADLYLYPNNVYAVKVTGADILKWLETAAKRFNRIDPDKTTAQELINNQFPGFNFDMFTSPDLSYQIDVTQVEGSRIRNLKYKGQAIDVKKEFIVATNNYRANSGNFPGLDGSKTIYAAPDTNRDALISYIKSVKNITRANNGSHRSWSFVPVKTAAVVTYTSAQNKLALAQAAGLDFVSVLQADNGTGKGLSVYKVDLSKAR</sequence>
<dbReference type="NCBIfam" id="NF006938">
    <property type="entry name" value="PRK09420.1"/>
    <property type="match status" value="1"/>
</dbReference>
<evidence type="ECO:0000256" key="2">
    <source>
        <dbReference type="ARBA" id="ARBA00022729"/>
    </source>
</evidence>
<dbReference type="Pfam" id="PF02872">
    <property type="entry name" value="5_nucleotid_C"/>
    <property type="match status" value="1"/>
</dbReference>
<dbReference type="OrthoDB" id="9803927at2"/>
<dbReference type="PANTHER" id="PTHR11575:SF6">
    <property type="entry name" value="2',3'-CYCLIC-NUCLEOTIDE 2'-PHOSPHODIESTERASE_3'-NUCLEOTIDASE"/>
    <property type="match status" value="1"/>
</dbReference>
<dbReference type="PRINTS" id="PR01607">
    <property type="entry name" value="APYRASEFAMLY"/>
</dbReference>
<dbReference type="EMBL" id="OOGT01000053">
    <property type="protein sequence ID" value="SPL70330.1"/>
    <property type="molecule type" value="Genomic_DNA"/>
</dbReference>
<evidence type="ECO:0000259" key="4">
    <source>
        <dbReference type="Pfam" id="PF00149"/>
    </source>
</evidence>
<dbReference type="GO" id="GO:0046872">
    <property type="term" value="F:metal ion binding"/>
    <property type="evidence" value="ECO:0007669"/>
    <property type="project" value="InterPro"/>
</dbReference>
<dbReference type="Gene3D" id="3.90.780.10">
    <property type="entry name" value="5'-Nucleotidase, C-terminal domain"/>
    <property type="match status" value="1"/>
</dbReference>
<dbReference type="Pfam" id="PF00149">
    <property type="entry name" value="Metallophos"/>
    <property type="match status" value="1"/>
</dbReference>
<protein>
    <submittedName>
        <fullName evidence="6">2',3'-cyclic-nucleotide 2'-phosphodiesterase/3'-nucleotidase</fullName>
        <ecNumber evidence="6">3.1.3.6</ecNumber>
    </submittedName>
</protein>
<dbReference type="InterPro" id="IPR006146">
    <property type="entry name" value="5'-Nucleotdase_CS"/>
</dbReference>
<proteinExistence type="inferred from homology"/>
<dbReference type="AlphaFoldDB" id="A0A2U3MY16"/>
<dbReference type="InterPro" id="IPR006179">
    <property type="entry name" value="5_nucleotidase/apyrase"/>
</dbReference>
<evidence type="ECO:0000313" key="7">
    <source>
        <dbReference type="Proteomes" id="UP000245974"/>
    </source>
</evidence>
<dbReference type="InterPro" id="IPR008334">
    <property type="entry name" value="5'-Nucleotdase_C"/>
</dbReference>
<dbReference type="InterPro" id="IPR029052">
    <property type="entry name" value="Metallo-depent_PP-like"/>
</dbReference>
<dbReference type="GO" id="GO:0008254">
    <property type="term" value="F:3'-nucleotidase activity"/>
    <property type="evidence" value="ECO:0007669"/>
    <property type="project" value="UniProtKB-EC"/>
</dbReference>